<evidence type="ECO:0000313" key="4">
    <source>
        <dbReference type="Proteomes" id="UP000177579"/>
    </source>
</evidence>
<feature type="transmembrane region" description="Helical" evidence="1">
    <location>
        <begin position="99"/>
        <end position="121"/>
    </location>
</feature>
<keyword evidence="1" id="KW-0812">Transmembrane</keyword>
<keyword evidence="1" id="KW-1133">Transmembrane helix</keyword>
<sequence>MIFSLKKYIFIVFFIASFFVVVDFTLAGDANTLLWGNQAGNIQANTGLGTTDPRIIISQIINIILGFLGIVAVVIILYGGWLWMTSQGDANQIEKAKKILISAIIGLVIIMSAFGIAQFVLNRLYDATAGCTPGDFKNCGCGGMGTQTCNAGGTWDACFGGDCIVGESCCFGGFCAADCAAPPSFVITNTSPADGSINLPRNAKIRFRTNLPINAGTVGLGVGGTFHVVDGGGVDIPGNITPITGRIIEYTPSGACPANICGATECLPGGEIITVTADNGILSVGGNNLTCNILNPCVITFTTSNVVDCDNPNISLDFDQICSIPNNEIYANSSDDSGVWQIEYFVNNVPIVNNPPISGPNPIINPFPAPGAFNTRALFMPSVFDGTVFVPGDTLSLRATVYDVDAHSSSDTKNTILRPAHCCSGILDGDEEGVDCGGSCARCNGAACGASLNDACVAGDCSANNNLCASQFCNCTTPAAPGCQTAGYAAGINDCCLCQQAPIIDWITPIGGFCDGVGGENISCTEDNETINCAAFGGICNTDIANGASGNLITIGGRWFGSVPGIVQIGGVNADLASVVNPACVNSWTDNQIIVEVPAGLPLGAQIVLVRNSALLEDANNDARGPSVDFNINTIVRPGLCLINPDNGQIGDVIQYNGVRLNNNSAFFGNINTNVPATANIFAANLLGQANVPNITNGHTTTFTVSPGPDVVSSNYLRFRKTAEPEAGPRIISFEPVQGNEGQYVTIFGEGFGGSRGTSNVRFDLVDADFNFPDVCSDNLWSDTQIIVKVPALANGPYTIFIDLDSGPTIDTTLLSPNVFTFNNALPLLPSLCKIEPKIGPNNSSVSLFGEYFDAYNANSKARFHLNRDQTGPAIPAPIGPIQKWQLNGDHYEVEVLVHQLAVSGPVRIVKDFPEQVGNGLNFRVGSCNKETNPNEACGAGNVCCPTGSYNEGQCVVNSDDCNLGFETSVYEWDFSTNITGGQIGDPCDDDLVMPACQASSTMCALPLECNTTTCTCQPAPGESCSGVGLSECNLVTFCPNSPGQCSTYPGGQPEQIGSCIFSCEGVGGCTAAICDYNNVLDRCVLTGLSCDMTQPAVDALLNPITSYCADYGGVGRWHINTPMSCPLGWTQIFGGRCVNLAANCDICNAGFVCSGGLCAVDRDICPASSICNNTDECVASDVAACECCCEIGQDARDCCSPLTCEGTCGDDLVDDGAGFGECSGCANAGVTQADHDNACNCSGHIGKFCETTDPAFPNGVCRDCTRLSNEPECDLHNTCCTDAMQGGACRGGDGAVAGLLGDCAYYNCVQPNNDVCNVNPVNSGDFRDLGTCNTKCVPGPAGLGLSCASTSTDPFISNVCNTIICNPPFECLNASGAGATPPDDCGFCCCDPTVGNVCGPLLTCDPDNAPCSGAGRGLCCGCDADIDCNNVAMMGCGRDACCRQRPSVVPNSEVPADEPPGLPGMGRICRNALISATFDQLMDTASFSGNMIVIGDYGGNTCPAGTEYLITKKEEKYNNIFEFIVLKIKKLASFLPGKFANAYTIPNALNHYCAVAGTVSSEVNGLGNSVIKFAPKNALDADRLYYVIIKGDESLDSSKGVLNNWGIGMNGPFNANNVFNSIVYNNAHIWSFRTLPETATNDGICLLGEVELNPYSYLFKTTKNNPQENDINKNDSTFDTLADQDKVFVATTKSLSGQIIVPIAGVYDWAWTWTVTDPTVANFAAINPFTPVIEDYKRLIVADAGETDGYTELTTRATITFGLPGSPIGTFFSDTSDIYVFVCANPWPPIVLGTWQPWRDANYSAPASCVAGSGACHNTNYEFYYCRDKGGEGTYDDLPSIASGAVIRGDNNPEILKEAYFLRNPAPVATTTLTIVDPQTGGVLDVSWAPAVAGANGYKLYWGSASGIYSEYADVGNVNNYSISGLTNNTVYYINITAYFNTGAESAYHGEIFGIPTDQTAPLPPIGLTAVAGDESIELSWNLDVVGDVVSYNIYYGVSSGNYGGSVNEGLINSVSIEGLTTGEDYFFVVTALDEYDNESVYSLEVSGIPN</sequence>
<feature type="transmembrane region" description="Helical" evidence="1">
    <location>
        <begin position="55"/>
        <end position="78"/>
    </location>
</feature>
<dbReference type="InterPro" id="IPR003961">
    <property type="entry name" value="FN3_dom"/>
</dbReference>
<accession>A0A1F5TRQ8</accession>
<dbReference type="SUPFAM" id="SSF49265">
    <property type="entry name" value="Fibronectin type III"/>
    <property type="match status" value="1"/>
</dbReference>
<evidence type="ECO:0000256" key="1">
    <source>
        <dbReference type="SAM" id="Phobius"/>
    </source>
</evidence>
<dbReference type="InterPro" id="IPR013783">
    <property type="entry name" value="Ig-like_fold"/>
</dbReference>
<feature type="domain" description="Fibronectin type-III" evidence="2">
    <location>
        <begin position="1870"/>
        <end position="1961"/>
    </location>
</feature>
<dbReference type="InterPro" id="IPR014756">
    <property type="entry name" value="Ig_E-set"/>
</dbReference>
<dbReference type="CDD" id="cd00063">
    <property type="entry name" value="FN3"/>
    <property type="match status" value="2"/>
</dbReference>
<dbReference type="EMBL" id="MFGO01000008">
    <property type="protein sequence ID" value="OGF41539.1"/>
    <property type="molecule type" value="Genomic_DNA"/>
</dbReference>
<organism evidence="3 4">
    <name type="scientific">Candidatus Falkowbacteria bacterium RIFOXYD2_FULL_34_120</name>
    <dbReference type="NCBI Taxonomy" id="1798007"/>
    <lineage>
        <taxon>Bacteria</taxon>
        <taxon>Candidatus Falkowiibacteriota</taxon>
    </lineage>
</organism>
<dbReference type="SMART" id="SM00060">
    <property type="entry name" value="FN3"/>
    <property type="match status" value="2"/>
</dbReference>
<dbReference type="InterPro" id="IPR036116">
    <property type="entry name" value="FN3_sf"/>
</dbReference>
<dbReference type="Gene3D" id="2.60.40.10">
    <property type="entry name" value="Immunoglobulins"/>
    <property type="match status" value="4"/>
</dbReference>
<proteinExistence type="predicted"/>
<dbReference type="SUPFAM" id="SSF81296">
    <property type="entry name" value="E set domains"/>
    <property type="match status" value="2"/>
</dbReference>
<evidence type="ECO:0000259" key="2">
    <source>
        <dbReference type="PROSITE" id="PS50853"/>
    </source>
</evidence>
<gene>
    <name evidence="3" type="ORF">A2531_02500</name>
</gene>
<feature type="domain" description="Fibronectin type-III" evidence="2">
    <location>
        <begin position="1962"/>
        <end position="2052"/>
    </location>
</feature>
<protein>
    <recommendedName>
        <fullName evidence="2">Fibronectin type-III domain-containing protein</fullName>
    </recommendedName>
</protein>
<dbReference type="Pfam" id="PF01833">
    <property type="entry name" value="TIG"/>
    <property type="match status" value="1"/>
</dbReference>
<dbReference type="InterPro" id="IPR002909">
    <property type="entry name" value="IPT_dom"/>
</dbReference>
<dbReference type="Proteomes" id="UP000177579">
    <property type="component" value="Unassembled WGS sequence"/>
</dbReference>
<feature type="transmembrane region" description="Helical" evidence="1">
    <location>
        <begin position="7"/>
        <end position="27"/>
    </location>
</feature>
<dbReference type="Pfam" id="PF18895">
    <property type="entry name" value="T4SS_pilin"/>
    <property type="match status" value="1"/>
</dbReference>
<dbReference type="PROSITE" id="PS50853">
    <property type="entry name" value="FN3"/>
    <property type="match status" value="2"/>
</dbReference>
<comment type="caution">
    <text evidence="3">The sequence shown here is derived from an EMBL/GenBank/DDBJ whole genome shotgun (WGS) entry which is preliminary data.</text>
</comment>
<evidence type="ECO:0000313" key="3">
    <source>
        <dbReference type="EMBL" id="OGF41539.1"/>
    </source>
</evidence>
<keyword evidence="1" id="KW-0472">Membrane</keyword>
<reference evidence="3 4" key="1">
    <citation type="journal article" date="2016" name="Nat. Commun.">
        <title>Thousands of microbial genomes shed light on interconnected biogeochemical processes in an aquifer system.</title>
        <authorList>
            <person name="Anantharaman K."/>
            <person name="Brown C.T."/>
            <person name="Hug L.A."/>
            <person name="Sharon I."/>
            <person name="Castelle C.J."/>
            <person name="Probst A.J."/>
            <person name="Thomas B.C."/>
            <person name="Singh A."/>
            <person name="Wilkins M.J."/>
            <person name="Karaoz U."/>
            <person name="Brodie E.L."/>
            <person name="Williams K.H."/>
            <person name="Hubbard S.S."/>
            <person name="Banfield J.F."/>
        </authorList>
    </citation>
    <scope>NUCLEOTIDE SEQUENCE [LARGE SCALE GENOMIC DNA]</scope>
</reference>
<name>A0A1F5TRQ8_9BACT</name>
<dbReference type="InterPro" id="IPR043993">
    <property type="entry name" value="T4SS_pilin"/>
</dbReference>